<organism evidence="2 3">
    <name type="scientific">Streptomyces griseorubiginosus</name>
    <dbReference type="NCBI Taxonomy" id="67304"/>
    <lineage>
        <taxon>Bacteria</taxon>
        <taxon>Bacillati</taxon>
        <taxon>Actinomycetota</taxon>
        <taxon>Actinomycetes</taxon>
        <taxon>Kitasatosporales</taxon>
        <taxon>Streptomycetaceae</taxon>
        <taxon>Streptomyces</taxon>
    </lineage>
</organism>
<name>A0A101SD08_9ACTN</name>
<keyword evidence="1" id="KW-0732">Signal</keyword>
<evidence type="ECO:0000256" key="1">
    <source>
        <dbReference type="SAM" id="SignalP"/>
    </source>
</evidence>
<dbReference type="RefSeq" id="WP_062233431.1">
    <property type="nucleotide sequence ID" value="NZ_JBEPAT010000009.1"/>
</dbReference>
<evidence type="ECO:0008006" key="4">
    <source>
        <dbReference type="Google" id="ProtNLM"/>
    </source>
</evidence>
<reference evidence="2 3" key="1">
    <citation type="submission" date="2015-10" db="EMBL/GenBank/DDBJ databases">
        <title>Draft genome sequence of Streptomyces griseorubiginosus DSM 40469, type strain for the species Streptomyces griseorubiginosus.</title>
        <authorList>
            <person name="Ruckert C."/>
            <person name="Winkler A."/>
            <person name="Kalinowski J."/>
            <person name="Kampfer P."/>
            <person name="Glaeser S."/>
        </authorList>
    </citation>
    <scope>NUCLEOTIDE SEQUENCE [LARGE SCALE GENOMIC DNA]</scope>
    <source>
        <strain evidence="2 3">DSM 40469</strain>
    </source>
</reference>
<dbReference type="PROSITE" id="PS51257">
    <property type="entry name" value="PROKAR_LIPOPROTEIN"/>
    <property type="match status" value="1"/>
</dbReference>
<sequence>MTTALRVLAFVLLAAVAGCGPAEEHGQAASSCAGTVRYENRVYLPAGEIGFTVGERLGNAEIPECDDTPGDSGVTIPRGTTGAYAVQGRKPAEAIAVGDTAAAARLMEVAD</sequence>
<dbReference type="InterPro" id="IPR046248">
    <property type="entry name" value="DUF6281"/>
</dbReference>
<gene>
    <name evidence="2" type="ORF">AQJ54_02525</name>
</gene>
<keyword evidence="3" id="KW-1185">Reference proteome</keyword>
<comment type="caution">
    <text evidence="2">The sequence shown here is derived from an EMBL/GenBank/DDBJ whole genome shotgun (WGS) entry which is preliminary data.</text>
</comment>
<protein>
    <recommendedName>
        <fullName evidence="4">Lipoprotein</fullName>
    </recommendedName>
</protein>
<feature type="chain" id="PRO_5007106037" description="Lipoprotein" evidence="1">
    <location>
        <begin position="23"/>
        <end position="111"/>
    </location>
</feature>
<evidence type="ECO:0000313" key="2">
    <source>
        <dbReference type="EMBL" id="KUN71650.1"/>
    </source>
</evidence>
<dbReference type="Pfam" id="PF19797">
    <property type="entry name" value="DUF6281"/>
    <property type="match status" value="1"/>
</dbReference>
<accession>A0A101SD08</accession>
<proteinExistence type="predicted"/>
<dbReference type="Proteomes" id="UP000054375">
    <property type="component" value="Unassembled WGS sequence"/>
</dbReference>
<evidence type="ECO:0000313" key="3">
    <source>
        <dbReference type="Proteomes" id="UP000054375"/>
    </source>
</evidence>
<feature type="signal peptide" evidence="1">
    <location>
        <begin position="1"/>
        <end position="22"/>
    </location>
</feature>
<dbReference type="AlphaFoldDB" id="A0A101SD08"/>
<dbReference type="EMBL" id="LMWV01000002">
    <property type="protein sequence ID" value="KUN71650.1"/>
    <property type="molecule type" value="Genomic_DNA"/>
</dbReference>